<gene>
    <name evidence="2" type="ORF">HIJ39_08055</name>
</gene>
<sequence>MVAVSSDQIFALNIFKLSLGNLPFELASDWMREVSQAYGVLNEKDGIARRSVFVLDQKHRLVYQNTAFEAGNRSHYEAVFDILERH</sequence>
<comment type="caution">
    <text evidence="2">The sequence shown here is derived from an EMBL/GenBank/DDBJ whole genome shotgun (WGS) entry which is preliminary data.</text>
</comment>
<dbReference type="AlphaFoldDB" id="A0A7Y0L2X0"/>
<dbReference type="GO" id="GO:0016209">
    <property type="term" value="F:antioxidant activity"/>
    <property type="evidence" value="ECO:0007669"/>
    <property type="project" value="InterPro"/>
</dbReference>
<evidence type="ECO:0000259" key="1">
    <source>
        <dbReference type="Pfam" id="PF00578"/>
    </source>
</evidence>
<organism evidence="2 3">
    <name type="scientific">Sulfobacillus harzensis</name>
    <dbReference type="NCBI Taxonomy" id="2729629"/>
    <lineage>
        <taxon>Bacteria</taxon>
        <taxon>Bacillati</taxon>
        <taxon>Bacillota</taxon>
        <taxon>Clostridia</taxon>
        <taxon>Eubacteriales</taxon>
        <taxon>Clostridiales Family XVII. Incertae Sedis</taxon>
        <taxon>Sulfobacillus</taxon>
    </lineage>
</organism>
<dbReference type="Proteomes" id="UP000533476">
    <property type="component" value="Unassembled WGS sequence"/>
</dbReference>
<evidence type="ECO:0000313" key="2">
    <source>
        <dbReference type="EMBL" id="NMP22304.1"/>
    </source>
</evidence>
<proteinExistence type="predicted"/>
<dbReference type="Pfam" id="PF00578">
    <property type="entry name" value="AhpC-TSA"/>
    <property type="match status" value="1"/>
</dbReference>
<dbReference type="EMBL" id="JABBVZ010000020">
    <property type="protein sequence ID" value="NMP22304.1"/>
    <property type="molecule type" value="Genomic_DNA"/>
</dbReference>
<dbReference type="GO" id="GO:0016491">
    <property type="term" value="F:oxidoreductase activity"/>
    <property type="evidence" value="ECO:0007669"/>
    <property type="project" value="InterPro"/>
</dbReference>
<reference evidence="2 3" key="1">
    <citation type="submission" date="2020-04" db="EMBL/GenBank/DDBJ databases">
        <authorList>
            <person name="Zhang R."/>
            <person name="Schippers A."/>
        </authorList>
    </citation>
    <scope>NUCLEOTIDE SEQUENCE [LARGE SCALE GENOMIC DNA]</scope>
    <source>
        <strain evidence="2 3">DSM 109850</strain>
    </source>
</reference>
<keyword evidence="3" id="KW-1185">Reference proteome</keyword>
<protein>
    <submittedName>
        <fullName evidence="2">Redoxin domain-containing protein</fullName>
    </submittedName>
</protein>
<name>A0A7Y0L2X0_9FIRM</name>
<dbReference type="InterPro" id="IPR036249">
    <property type="entry name" value="Thioredoxin-like_sf"/>
</dbReference>
<feature type="domain" description="Alkyl hydroperoxide reductase subunit C/ Thiol specific antioxidant" evidence="1">
    <location>
        <begin position="2"/>
        <end position="63"/>
    </location>
</feature>
<dbReference type="InterPro" id="IPR000866">
    <property type="entry name" value="AhpC/TSA"/>
</dbReference>
<evidence type="ECO:0000313" key="3">
    <source>
        <dbReference type="Proteomes" id="UP000533476"/>
    </source>
</evidence>
<accession>A0A7Y0L2X0</accession>
<dbReference type="SUPFAM" id="SSF52833">
    <property type="entry name" value="Thioredoxin-like"/>
    <property type="match status" value="1"/>
</dbReference>
<dbReference type="Gene3D" id="3.40.30.10">
    <property type="entry name" value="Glutaredoxin"/>
    <property type="match status" value="1"/>
</dbReference>